<sequence>MIVEVINTGTELLLGDILNTNFQYLSQKLNENGFDVLYQTTVGDNEQRLLDVLNIALERADIVITTGGLGPTRGDITADTVAKCLHLPLELHQPSLDKIKDYFGKKDIAMPANNINQAMIPKGAHILKNDVGTAPGMVVKTKNGKLVILLPGPPNEMKHVTTLQMLPYLEKHCKQQAIIHSKVLHLRGMGESTVATKLDDIIINQTNPTIAIYARQGEIIIRITAKSPTLDIAQNLIAEMEKQVRERLNKFIFGVDDETLAKALGRELTRGNNTISFAESCTGGLATSMLTDIPGSSNYLLGSVVSYSNMAKSKLINVKQETLDEYGAVSQQVACQMAEGVRNLFGTTIGVGITGIAGPGGGSDSKPLGLIYISVANEKGTVWEKNNFNGSRSDNKLRSVMAAFSLAIDKLNELK</sequence>
<dbReference type="HAMAP" id="MF_00226_B">
    <property type="entry name" value="CinA_B"/>
    <property type="match status" value="1"/>
</dbReference>
<organism evidence="2">
    <name type="scientific">bioreactor metagenome</name>
    <dbReference type="NCBI Taxonomy" id="1076179"/>
    <lineage>
        <taxon>unclassified sequences</taxon>
        <taxon>metagenomes</taxon>
        <taxon>ecological metagenomes</taxon>
    </lineage>
</organism>
<evidence type="ECO:0000259" key="1">
    <source>
        <dbReference type="SMART" id="SM00852"/>
    </source>
</evidence>
<dbReference type="Gene3D" id="3.30.70.2860">
    <property type="match status" value="1"/>
</dbReference>
<name>A0A644TJF6_9ZZZZ</name>
<dbReference type="NCBIfam" id="NF001813">
    <property type="entry name" value="PRK00549.1"/>
    <property type="match status" value="1"/>
</dbReference>
<dbReference type="InterPro" id="IPR001453">
    <property type="entry name" value="MoaB/Mog_dom"/>
</dbReference>
<comment type="caution">
    <text evidence="2">The sequence shown here is derived from an EMBL/GenBank/DDBJ whole genome shotgun (WGS) entry which is preliminary data.</text>
</comment>
<dbReference type="PIRSF" id="PIRSF006728">
    <property type="entry name" value="CinA"/>
    <property type="match status" value="1"/>
</dbReference>
<reference evidence="2" key="1">
    <citation type="submission" date="2019-08" db="EMBL/GenBank/DDBJ databases">
        <authorList>
            <person name="Kucharzyk K."/>
            <person name="Murdoch R.W."/>
            <person name="Higgins S."/>
            <person name="Loffler F."/>
        </authorList>
    </citation>
    <scope>NUCLEOTIDE SEQUENCE</scope>
</reference>
<dbReference type="InterPro" id="IPR008135">
    <property type="entry name" value="Competence-induced_CinA"/>
</dbReference>
<dbReference type="SUPFAM" id="SSF142433">
    <property type="entry name" value="CinA-like"/>
    <property type="match status" value="1"/>
</dbReference>
<dbReference type="NCBIfam" id="TIGR00200">
    <property type="entry name" value="cinA_nterm"/>
    <property type="match status" value="1"/>
</dbReference>
<dbReference type="Pfam" id="PF00994">
    <property type="entry name" value="MoCF_biosynth"/>
    <property type="match status" value="1"/>
</dbReference>
<protein>
    <submittedName>
        <fullName evidence="2">Putative competence-damage inducible protein</fullName>
    </submittedName>
</protein>
<dbReference type="Pfam" id="PF18146">
    <property type="entry name" value="CinA_KH"/>
    <property type="match status" value="1"/>
</dbReference>
<evidence type="ECO:0000313" key="2">
    <source>
        <dbReference type="EMBL" id="MPL67043.1"/>
    </source>
</evidence>
<proteinExistence type="inferred from homology"/>
<dbReference type="CDD" id="cd00885">
    <property type="entry name" value="cinA"/>
    <property type="match status" value="1"/>
</dbReference>
<dbReference type="InterPro" id="IPR050101">
    <property type="entry name" value="CinA"/>
</dbReference>
<dbReference type="SUPFAM" id="SSF53218">
    <property type="entry name" value="Molybdenum cofactor biosynthesis proteins"/>
    <property type="match status" value="1"/>
</dbReference>
<dbReference type="Pfam" id="PF02464">
    <property type="entry name" value="CinA"/>
    <property type="match status" value="1"/>
</dbReference>
<dbReference type="NCBIfam" id="TIGR00177">
    <property type="entry name" value="molyb_syn"/>
    <property type="match status" value="1"/>
</dbReference>
<dbReference type="Gene3D" id="3.40.980.10">
    <property type="entry name" value="MoaB/Mog-like domain"/>
    <property type="match status" value="1"/>
</dbReference>
<dbReference type="EMBL" id="VSSQ01000035">
    <property type="protein sequence ID" value="MPL67043.1"/>
    <property type="molecule type" value="Genomic_DNA"/>
</dbReference>
<dbReference type="SMART" id="SM00852">
    <property type="entry name" value="MoCF_biosynth"/>
    <property type="match status" value="1"/>
</dbReference>
<accession>A0A644TJF6</accession>
<feature type="domain" description="MoaB/Mog" evidence="1">
    <location>
        <begin position="4"/>
        <end position="172"/>
    </location>
</feature>
<dbReference type="InterPro" id="IPR041424">
    <property type="entry name" value="CinA_KH"/>
</dbReference>
<gene>
    <name evidence="2" type="primary">cinA_3</name>
    <name evidence="2" type="ORF">SDC9_12733</name>
</gene>
<dbReference type="InterPro" id="IPR036653">
    <property type="entry name" value="CinA-like_C"/>
</dbReference>
<dbReference type="InterPro" id="IPR036425">
    <property type="entry name" value="MoaB/Mog-like_dom_sf"/>
</dbReference>
<dbReference type="Gene3D" id="3.90.950.20">
    <property type="entry name" value="CinA-like"/>
    <property type="match status" value="1"/>
</dbReference>
<dbReference type="PANTHER" id="PTHR13939:SF0">
    <property type="entry name" value="NMN AMIDOHYDROLASE-LIKE PROTEIN YFAY"/>
    <property type="match status" value="1"/>
</dbReference>
<dbReference type="NCBIfam" id="TIGR00199">
    <property type="entry name" value="PncC_domain"/>
    <property type="match status" value="1"/>
</dbReference>
<dbReference type="PANTHER" id="PTHR13939">
    <property type="entry name" value="NICOTINAMIDE-NUCLEOTIDE AMIDOHYDROLASE PNCC"/>
    <property type="match status" value="1"/>
</dbReference>
<dbReference type="AlphaFoldDB" id="A0A644TJF6"/>
<dbReference type="InterPro" id="IPR008136">
    <property type="entry name" value="CinA_C"/>
</dbReference>